<dbReference type="EMBL" id="KV417289">
    <property type="protein sequence ID" value="KZO95318.1"/>
    <property type="molecule type" value="Genomic_DNA"/>
</dbReference>
<evidence type="ECO:0000313" key="2">
    <source>
        <dbReference type="EMBL" id="KZO95318.1"/>
    </source>
</evidence>
<feature type="compositionally biased region" description="Basic and acidic residues" evidence="1">
    <location>
        <begin position="83"/>
        <end position="97"/>
    </location>
</feature>
<accession>A0A167L4H0</accession>
<feature type="region of interest" description="Disordered" evidence="1">
    <location>
        <begin position="33"/>
        <end position="97"/>
    </location>
</feature>
<dbReference type="Proteomes" id="UP000076738">
    <property type="component" value="Unassembled WGS sequence"/>
</dbReference>
<keyword evidence="3" id="KW-1185">Reference proteome</keyword>
<gene>
    <name evidence="2" type="ORF">CALVIDRAFT_599120</name>
</gene>
<reference evidence="2 3" key="1">
    <citation type="journal article" date="2016" name="Mol. Biol. Evol.">
        <title>Comparative Genomics of Early-Diverging Mushroom-Forming Fungi Provides Insights into the Origins of Lignocellulose Decay Capabilities.</title>
        <authorList>
            <person name="Nagy L.G."/>
            <person name="Riley R."/>
            <person name="Tritt A."/>
            <person name="Adam C."/>
            <person name="Daum C."/>
            <person name="Floudas D."/>
            <person name="Sun H."/>
            <person name="Yadav J.S."/>
            <person name="Pangilinan J."/>
            <person name="Larsson K.H."/>
            <person name="Matsuura K."/>
            <person name="Barry K."/>
            <person name="Labutti K."/>
            <person name="Kuo R."/>
            <person name="Ohm R.A."/>
            <person name="Bhattacharya S.S."/>
            <person name="Shirouzu T."/>
            <person name="Yoshinaga Y."/>
            <person name="Martin F.M."/>
            <person name="Grigoriev I.V."/>
            <person name="Hibbett D.S."/>
        </authorList>
    </citation>
    <scope>NUCLEOTIDE SEQUENCE [LARGE SCALE GENOMIC DNA]</scope>
    <source>
        <strain evidence="2 3">TUFC12733</strain>
    </source>
</reference>
<name>A0A167L4H0_CALVF</name>
<sequence length="284" mass="32658">MTSLLRPSLRASTSQLSSCRRGGLAVHILRPLRRSQSTNSDPSAPWIALAQQARPPKEQGLSERERTSQVLTEQEKTWQQTVEQDRTEAERAKRDRDAQIWSERQELVQKLVNVGLVKPKQPLKELSSDQLWQIILKTRHDYPKLDVLNPQPGLRNERDDPVPPKLLASCERIAWQLGMALPFDPRTVTRGEASDFMTSAMVRRREVDPEPMSLMPEDRRGMAPNNDQRRTARLMSIPWAAWMNAGQLDDLIQEELRRRWLARKAEREAKAKEQENAGIPQKPS</sequence>
<proteinExistence type="predicted"/>
<dbReference type="AlphaFoldDB" id="A0A167L4H0"/>
<feature type="compositionally biased region" description="Basic and acidic residues" evidence="1">
    <location>
        <begin position="55"/>
        <end position="67"/>
    </location>
</feature>
<evidence type="ECO:0000256" key="1">
    <source>
        <dbReference type="SAM" id="MobiDB-lite"/>
    </source>
</evidence>
<feature type="compositionally biased region" description="Polar residues" evidence="1">
    <location>
        <begin position="68"/>
        <end position="82"/>
    </location>
</feature>
<organism evidence="2 3">
    <name type="scientific">Calocera viscosa (strain TUFC12733)</name>
    <dbReference type="NCBI Taxonomy" id="1330018"/>
    <lineage>
        <taxon>Eukaryota</taxon>
        <taxon>Fungi</taxon>
        <taxon>Dikarya</taxon>
        <taxon>Basidiomycota</taxon>
        <taxon>Agaricomycotina</taxon>
        <taxon>Dacrymycetes</taxon>
        <taxon>Dacrymycetales</taxon>
        <taxon>Dacrymycetaceae</taxon>
        <taxon>Calocera</taxon>
    </lineage>
</organism>
<protein>
    <submittedName>
        <fullName evidence="2">Uncharacterized protein</fullName>
    </submittedName>
</protein>
<evidence type="ECO:0000313" key="3">
    <source>
        <dbReference type="Proteomes" id="UP000076738"/>
    </source>
</evidence>